<reference evidence="1 2" key="1">
    <citation type="journal article" date="2015" name="Nat. Commun.">
        <title>Lucilia cuprina genome unlocks parasitic fly biology to underpin future interventions.</title>
        <authorList>
            <person name="Anstead C.A."/>
            <person name="Korhonen P.K."/>
            <person name="Young N.D."/>
            <person name="Hall R.S."/>
            <person name="Jex A.R."/>
            <person name="Murali S.C."/>
            <person name="Hughes D.S."/>
            <person name="Lee S.F."/>
            <person name="Perry T."/>
            <person name="Stroehlein A.J."/>
            <person name="Ansell B.R."/>
            <person name="Breugelmans B."/>
            <person name="Hofmann A."/>
            <person name="Qu J."/>
            <person name="Dugan S."/>
            <person name="Lee S.L."/>
            <person name="Chao H."/>
            <person name="Dinh H."/>
            <person name="Han Y."/>
            <person name="Doddapaneni H.V."/>
            <person name="Worley K.C."/>
            <person name="Muzny D.M."/>
            <person name="Ioannidis P."/>
            <person name="Waterhouse R.M."/>
            <person name="Zdobnov E.M."/>
            <person name="James P.J."/>
            <person name="Bagnall N.H."/>
            <person name="Kotze A.C."/>
            <person name="Gibbs R.A."/>
            <person name="Richards S."/>
            <person name="Batterham P."/>
            <person name="Gasser R.B."/>
        </authorList>
    </citation>
    <scope>NUCLEOTIDE SEQUENCE [LARGE SCALE GENOMIC DNA]</scope>
    <source>
        <strain evidence="1 2">LS</strain>
        <tissue evidence="1">Full body</tissue>
    </source>
</reference>
<dbReference type="EMBL" id="JRES01000445">
    <property type="protein sequence ID" value="KNC31094.1"/>
    <property type="molecule type" value="Genomic_DNA"/>
</dbReference>
<accession>A0A0L0CHX6</accession>
<dbReference type="AlphaFoldDB" id="A0A0L0CHX6"/>
<comment type="caution">
    <text evidence="1">The sequence shown here is derived from an EMBL/GenBank/DDBJ whole genome shotgun (WGS) entry which is preliminary data.</text>
</comment>
<dbReference type="Proteomes" id="UP000037069">
    <property type="component" value="Unassembled WGS sequence"/>
</dbReference>
<evidence type="ECO:0000313" key="1">
    <source>
        <dbReference type="EMBL" id="KNC31094.1"/>
    </source>
</evidence>
<protein>
    <submittedName>
        <fullName evidence="1">Uncharacterized protein</fullName>
    </submittedName>
</protein>
<organism evidence="1 2">
    <name type="scientific">Lucilia cuprina</name>
    <name type="common">Green bottle fly</name>
    <name type="synonym">Australian sheep blowfly</name>
    <dbReference type="NCBI Taxonomy" id="7375"/>
    <lineage>
        <taxon>Eukaryota</taxon>
        <taxon>Metazoa</taxon>
        <taxon>Ecdysozoa</taxon>
        <taxon>Arthropoda</taxon>
        <taxon>Hexapoda</taxon>
        <taxon>Insecta</taxon>
        <taxon>Pterygota</taxon>
        <taxon>Neoptera</taxon>
        <taxon>Endopterygota</taxon>
        <taxon>Diptera</taxon>
        <taxon>Brachycera</taxon>
        <taxon>Muscomorpha</taxon>
        <taxon>Oestroidea</taxon>
        <taxon>Calliphoridae</taxon>
        <taxon>Luciliinae</taxon>
        <taxon>Lucilia</taxon>
    </lineage>
</organism>
<evidence type="ECO:0000313" key="2">
    <source>
        <dbReference type="Proteomes" id="UP000037069"/>
    </source>
</evidence>
<gene>
    <name evidence="1" type="ORF">FF38_13646</name>
</gene>
<keyword evidence="2" id="KW-1185">Reference proteome</keyword>
<proteinExistence type="predicted"/>
<sequence length="86" mass="10458">MNKMIRKLQKKCLSFKRKRMDILEFLKSKKTFESKYSKKSHSSICFDEVSGNKMCFMYYSHEVCKTCYILKKSWKRAFCKLNMNNE</sequence>
<name>A0A0L0CHX6_LUCCU</name>